<dbReference type="EMBL" id="JANIIK010000110">
    <property type="protein sequence ID" value="KAJ3596811.1"/>
    <property type="molecule type" value="Genomic_DNA"/>
</dbReference>
<reference evidence="1" key="1">
    <citation type="submission" date="2022-07" db="EMBL/GenBank/DDBJ databases">
        <title>Chromosome-level genome of Muraenolepis orangiensis.</title>
        <authorList>
            <person name="Kim J."/>
        </authorList>
    </citation>
    <scope>NUCLEOTIDE SEQUENCE</scope>
    <source>
        <strain evidence="1">KU_S4_2022</strain>
        <tissue evidence="1">Muscle</tissue>
    </source>
</reference>
<evidence type="ECO:0000313" key="1">
    <source>
        <dbReference type="EMBL" id="KAJ3596811.1"/>
    </source>
</evidence>
<name>A0A9Q0DYC3_9TELE</name>
<proteinExistence type="predicted"/>
<dbReference type="AlphaFoldDB" id="A0A9Q0DYC3"/>
<gene>
    <name evidence="1" type="ORF">NHX12_003211</name>
</gene>
<organism evidence="1 2">
    <name type="scientific">Muraenolepis orangiensis</name>
    <name type="common">Patagonian moray cod</name>
    <dbReference type="NCBI Taxonomy" id="630683"/>
    <lineage>
        <taxon>Eukaryota</taxon>
        <taxon>Metazoa</taxon>
        <taxon>Chordata</taxon>
        <taxon>Craniata</taxon>
        <taxon>Vertebrata</taxon>
        <taxon>Euteleostomi</taxon>
        <taxon>Actinopterygii</taxon>
        <taxon>Neopterygii</taxon>
        <taxon>Teleostei</taxon>
        <taxon>Neoteleostei</taxon>
        <taxon>Acanthomorphata</taxon>
        <taxon>Zeiogadaria</taxon>
        <taxon>Gadariae</taxon>
        <taxon>Gadiformes</taxon>
        <taxon>Muraenolepidoidei</taxon>
        <taxon>Muraenolepididae</taxon>
        <taxon>Muraenolepis</taxon>
    </lineage>
</organism>
<sequence>MDSSPTSGWIRVVLSRGGVTGGFQQRLASRDVGVQLASQPWFLASSAFYPTTQVFSSSRTAAEGHGNVNNQPGVEVEDCSRQRTVHTIYGQMSYMDGLASKEDGLASREDGLASREDGLASREDRLASTQLKTCQISLVLLYPG</sequence>
<protein>
    <submittedName>
        <fullName evidence="1">Uncharacterized protein</fullName>
    </submittedName>
</protein>
<accession>A0A9Q0DYC3</accession>
<dbReference type="Proteomes" id="UP001148018">
    <property type="component" value="Unassembled WGS sequence"/>
</dbReference>
<comment type="caution">
    <text evidence="1">The sequence shown here is derived from an EMBL/GenBank/DDBJ whole genome shotgun (WGS) entry which is preliminary data.</text>
</comment>
<evidence type="ECO:0000313" key="2">
    <source>
        <dbReference type="Proteomes" id="UP001148018"/>
    </source>
</evidence>
<keyword evidence="2" id="KW-1185">Reference proteome</keyword>